<evidence type="ECO:0000313" key="2">
    <source>
        <dbReference type="EMBL" id="KAG2098255.1"/>
    </source>
</evidence>
<organism evidence="2 3">
    <name type="scientific">Suillus discolor</name>
    <dbReference type="NCBI Taxonomy" id="1912936"/>
    <lineage>
        <taxon>Eukaryota</taxon>
        <taxon>Fungi</taxon>
        <taxon>Dikarya</taxon>
        <taxon>Basidiomycota</taxon>
        <taxon>Agaricomycotina</taxon>
        <taxon>Agaricomycetes</taxon>
        <taxon>Agaricomycetidae</taxon>
        <taxon>Boletales</taxon>
        <taxon>Suillineae</taxon>
        <taxon>Suillaceae</taxon>
        <taxon>Suillus</taxon>
    </lineage>
</organism>
<gene>
    <name evidence="2" type="ORF">F5147DRAFT_714283</name>
</gene>
<evidence type="ECO:0000313" key="3">
    <source>
        <dbReference type="Proteomes" id="UP000823399"/>
    </source>
</evidence>
<dbReference type="Proteomes" id="UP000823399">
    <property type="component" value="Unassembled WGS sequence"/>
</dbReference>
<keyword evidence="1" id="KW-0472">Membrane</keyword>
<keyword evidence="1" id="KW-1133">Transmembrane helix</keyword>
<proteinExistence type="predicted"/>
<name>A0A9P7EYE7_9AGAM</name>
<dbReference type="RefSeq" id="XP_041288809.1">
    <property type="nucleotide sequence ID" value="XM_041438461.1"/>
</dbReference>
<evidence type="ECO:0000256" key="1">
    <source>
        <dbReference type="SAM" id="Phobius"/>
    </source>
</evidence>
<feature type="transmembrane region" description="Helical" evidence="1">
    <location>
        <begin position="43"/>
        <end position="66"/>
    </location>
</feature>
<dbReference type="EMBL" id="JABBWM010000062">
    <property type="protein sequence ID" value="KAG2098255.1"/>
    <property type="molecule type" value="Genomic_DNA"/>
</dbReference>
<keyword evidence="1" id="KW-0812">Transmembrane</keyword>
<keyword evidence="3" id="KW-1185">Reference proteome</keyword>
<dbReference type="GeneID" id="64700720"/>
<comment type="caution">
    <text evidence="2">The sequence shown here is derived from an EMBL/GenBank/DDBJ whole genome shotgun (WGS) entry which is preliminary data.</text>
</comment>
<sequence length="67" mass="7863">MTTAEFFVLECEAIEVIHGLIELIRFSCVLVTYLWSTHQQRPVIFTWLLANILFLICVWVNSSMFIL</sequence>
<feature type="transmembrane region" description="Helical" evidence="1">
    <location>
        <begin position="16"/>
        <end position="36"/>
    </location>
</feature>
<accession>A0A9P7EYE7</accession>
<reference evidence="2" key="1">
    <citation type="journal article" date="2020" name="New Phytol.">
        <title>Comparative genomics reveals dynamic genome evolution in host specialist ectomycorrhizal fungi.</title>
        <authorList>
            <person name="Lofgren L.A."/>
            <person name="Nguyen N.H."/>
            <person name="Vilgalys R."/>
            <person name="Ruytinx J."/>
            <person name="Liao H.L."/>
            <person name="Branco S."/>
            <person name="Kuo A."/>
            <person name="LaButti K."/>
            <person name="Lipzen A."/>
            <person name="Andreopoulos W."/>
            <person name="Pangilinan J."/>
            <person name="Riley R."/>
            <person name="Hundley H."/>
            <person name="Na H."/>
            <person name="Barry K."/>
            <person name="Grigoriev I.V."/>
            <person name="Stajich J.E."/>
            <person name="Kennedy P.G."/>
        </authorList>
    </citation>
    <scope>NUCLEOTIDE SEQUENCE</scope>
    <source>
        <strain evidence="2">FC423</strain>
    </source>
</reference>
<dbReference type="AlphaFoldDB" id="A0A9P7EYE7"/>
<protein>
    <submittedName>
        <fullName evidence="2">Uncharacterized protein</fullName>
    </submittedName>
</protein>